<protein>
    <submittedName>
        <fullName evidence="2">Uncharacterized protein</fullName>
    </submittedName>
</protein>
<sequence length="92" mass="10456">MTSIHVAVADWNFSCSFRRAVISQDVQIRELNSNGARDLSHSIHTPEYSCQNMDRTRALAQPVRRIDPTPHANPYLASRCHPRTRPSHPPPN</sequence>
<name>A0A194PYJ8_PAPXU</name>
<evidence type="ECO:0000313" key="2">
    <source>
        <dbReference type="EMBL" id="KPI97824.1"/>
    </source>
</evidence>
<evidence type="ECO:0000313" key="3">
    <source>
        <dbReference type="Proteomes" id="UP000053268"/>
    </source>
</evidence>
<evidence type="ECO:0000256" key="1">
    <source>
        <dbReference type="SAM" id="MobiDB-lite"/>
    </source>
</evidence>
<dbReference type="Proteomes" id="UP000053268">
    <property type="component" value="Unassembled WGS sequence"/>
</dbReference>
<organism evidence="2 3">
    <name type="scientific">Papilio xuthus</name>
    <name type="common">Asian swallowtail butterfly</name>
    <dbReference type="NCBI Taxonomy" id="66420"/>
    <lineage>
        <taxon>Eukaryota</taxon>
        <taxon>Metazoa</taxon>
        <taxon>Ecdysozoa</taxon>
        <taxon>Arthropoda</taxon>
        <taxon>Hexapoda</taxon>
        <taxon>Insecta</taxon>
        <taxon>Pterygota</taxon>
        <taxon>Neoptera</taxon>
        <taxon>Endopterygota</taxon>
        <taxon>Lepidoptera</taxon>
        <taxon>Glossata</taxon>
        <taxon>Ditrysia</taxon>
        <taxon>Papilionoidea</taxon>
        <taxon>Papilionidae</taxon>
        <taxon>Papilioninae</taxon>
        <taxon>Papilio</taxon>
    </lineage>
</organism>
<proteinExistence type="predicted"/>
<accession>A0A194PYJ8</accession>
<feature type="region of interest" description="Disordered" evidence="1">
    <location>
        <begin position="64"/>
        <end position="92"/>
    </location>
</feature>
<dbReference type="AlphaFoldDB" id="A0A194PYJ8"/>
<gene>
    <name evidence="2" type="ORF">RR46_10945</name>
</gene>
<keyword evidence="3" id="KW-1185">Reference proteome</keyword>
<reference evidence="2 3" key="1">
    <citation type="journal article" date="2015" name="Nat. Commun.">
        <title>Outbred genome sequencing and CRISPR/Cas9 gene editing in butterflies.</title>
        <authorList>
            <person name="Li X."/>
            <person name="Fan D."/>
            <person name="Zhang W."/>
            <person name="Liu G."/>
            <person name="Zhang L."/>
            <person name="Zhao L."/>
            <person name="Fang X."/>
            <person name="Chen L."/>
            <person name="Dong Y."/>
            <person name="Chen Y."/>
            <person name="Ding Y."/>
            <person name="Zhao R."/>
            <person name="Feng M."/>
            <person name="Zhu Y."/>
            <person name="Feng Y."/>
            <person name="Jiang X."/>
            <person name="Zhu D."/>
            <person name="Xiang H."/>
            <person name="Feng X."/>
            <person name="Li S."/>
            <person name="Wang J."/>
            <person name="Zhang G."/>
            <person name="Kronforst M.R."/>
            <person name="Wang W."/>
        </authorList>
    </citation>
    <scope>NUCLEOTIDE SEQUENCE [LARGE SCALE GENOMIC DNA]</scope>
    <source>
        <strain evidence="2">Ya'a_city_454_Px</strain>
        <tissue evidence="2">Whole body</tissue>
    </source>
</reference>
<dbReference type="EMBL" id="KQ459586">
    <property type="protein sequence ID" value="KPI97824.1"/>
    <property type="molecule type" value="Genomic_DNA"/>
</dbReference>